<sequence length="820" mass="92221">MLHEKELRIALVCFGGVSLAIYIHGITKELLKLARASSALHDIEDREARAGAGFFDSQDESDPEYDSEAIYFELLRDLGPDLELRVIVDIVAGTSAGGINGTMLARALSHDLRIGRLRDLWLDNADVSELLASDARAQTWSKWFLRPLFRAAGARGNMLIRDDEIRDKLSLFMRSRWFKPPLDGPRMARLMYDAVLAMEPRGENSSLLPSGQALDLFVTLTDFFGIQHPMHIHDPPLIHERDHRHVLQFRYQRRADGSQDSDFDLGNAPALAFAARATSSIPGIFPPSQLMEIDQLATDLADPWPRRSTFITENFHHYQSTGIDIASVPFIDGGVVNNRPFREAIGAIRGRSSYRQVDRRVVYIDPNPAIVSVPRRHDVPSFFSTLKGALSEIPLAEPITDNLGQINQLNAQARRLSAVAESARPQISGLVKDLIDNDGVRINALRIRRWRERANVRAARKAGFAFDAYIRLKLASVHDFLARLILDIRGVRPDTPFGRAVVEIINVWALEAGVTYEPADINLLRSETPRPGIATPKWVPFLLAFDIGYRRRRLHFLIEGQNRLYRNLNATEFKGLDARMIDRLKRSLYEQVDALEARAAAIVSDPPSRTLVDIIFHETFSSEALRNLRSHATAAVADHREHIDRLVAHLAAAIDLDVTTDNIDHLLADLKDWPMRGRQEVLTDYLGFPFWDVLTFPILPWQDTGEFNEIKVDRISARDARGINQLGNFSPKGAALNKFAAFLSRSYRENDYLLGRLHALDRLIDIVCDAAGTGAVTPARVRRLKVQGFLRIIANEEPHLPTCSRLIKELRTALAEGKLA</sequence>
<dbReference type="InterPro" id="IPR002641">
    <property type="entry name" value="PNPLA_dom"/>
</dbReference>
<evidence type="ECO:0000313" key="5">
    <source>
        <dbReference type="EMBL" id="EXL02090.1"/>
    </source>
</evidence>
<dbReference type="InterPro" id="IPR016035">
    <property type="entry name" value="Acyl_Trfase/lysoPLipase"/>
</dbReference>
<feature type="active site" description="Proton acceptor" evidence="2">
    <location>
        <position position="332"/>
    </location>
</feature>
<comment type="caution">
    <text evidence="2">Lacks conserved residue(s) required for the propagation of feature annotation.</text>
</comment>
<dbReference type="InterPro" id="IPR019894">
    <property type="entry name" value="Patatin-related_protein"/>
</dbReference>
<keyword evidence="3" id="KW-1133">Transmembrane helix</keyword>
<evidence type="ECO:0000256" key="2">
    <source>
        <dbReference type="PROSITE-ProRule" id="PRU01161"/>
    </source>
</evidence>
<accession>A0A011V0Y8</accession>
<keyword evidence="3" id="KW-0472">Membrane</keyword>
<comment type="caution">
    <text evidence="5">The sequence shown here is derived from an EMBL/GenBank/DDBJ whole genome shotgun (WGS) entry which is preliminary data.</text>
</comment>
<dbReference type="SUPFAM" id="SSF52151">
    <property type="entry name" value="FabD/lysophospholipase-like"/>
    <property type="match status" value="1"/>
</dbReference>
<reference evidence="5 6" key="1">
    <citation type="submission" date="2014-02" db="EMBL/GenBank/DDBJ databases">
        <title>Aquamicrobium defluvii Genome sequencing.</title>
        <authorList>
            <person name="Wang X."/>
        </authorList>
    </citation>
    <scope>NUCLEOTIDE SEQUENCE [LARGE SCALE GENOMIC DNA]</scope>
    <source>
        <strain evidence="5 6">W13Z1</strain>
    </source>
</reference>
<evidence type="ECO:0000256" key="3">
    <source>
        <dbReference type="SAM" id="Phobius"/>
    </source>
</evidence>
<dbReference type="Proteomes" id="UP000019849">
    <property type="component" value="Unassembled WGS sequence"/>
</dbReference>
<gene>
    <name evidence="5" type="ORF">BG36_15990</name>
</gene>
<proteinExistence type="predicted"/>
<feature type="short sequence motif" description="GXSXG" evidence="2">
    <location>
        <begin position="93"/>
        <end position="97"/>
    </location>
</feature>
<feature type="domain" description="PNPLA" evidence="4">
    <location>
        <begin position="11"/>
        <end position="345"/>
    </location>
</feature>
<keyword evidence="2" id="KW-0442">Lipid degradation</keyword>
<name>A0A011V0Y8_9HYPH</name>
<dbReference type="Pfam" id="PF11856">
    <property type="entry name" value="DUF3376"/>
    <property type="match status" value="1"/>
</dbReference>
<keyword evidence="3" id="KW-0812">Transmembrane</keyword>
<evidence type="ECO:0000313" key="6">
    <source>
        <dbReference type="Proteomes" id="UP000019849"/>
    </source>
</evidence>
<dbReference type="PATRIC" id="fig|69279.3.peg.4260"/>
<keyword evidence="2" id="KW-0378">Hydrolase</keyword>
<dbReference type="PROSITE" id="PS51635">
    <property type="entry name" value="PNPLA"/>
    <property type="match status" value="1"/>
</dbReference>
<dbReference type="Pfam" id="PF01734">
    <property type="entry name" value="Patatin"/>
    <property type="match status" value="1"/>
</dbReference>
<dbReference type="GO" id="GO:0016042">
    <property type="term" value="P:lipid catabolic process"/>
    <property type="evidence" value="ECO:0007669"/>
    <property type="project" value="UniProtKB-UniRule"/>
</dbReference>
<organism evidence="5 6">
    <name type="scientific">Aquamicrobium defluvii</name>
    <dbReference type="NCBI Taxonomy" id="69279"/>
    <lineage>
        <taxon>Bacteria</taxon>
        <taxon>Pseudomonadati</taxon>
        <taxon>Pseudomonadota</taxon>
        <taxon>Alphaproteobacteria</taxon>
        <taxon>Hyphomicrobiales</taxon>
        <taxon>Phyllobacteriaceae</taxon>
        <taxon>Aquamicrobium</taxon>
    </lineage>
</organism>
<dbReference type="AlphaFoldDB" id="A0A011V0Y8"/>
<keyword evidence="1 2" id="KW-0443">Lipid metabolism</keyword>
<dbReference type="RefSeq" id="WP_051520788.1">
    <property type="nucleotide sequence ID" value="NZ_KK073906.1"/>
</dbReference>
<dbReference type="eggNOG" id="COG1752">
    <property type="taxonomic scope" value="Bacteria"/>
</dbReference>
<dbReference type="EMBL" id="JENY01000034">
    <property type="protein sequence ID" value="EXL02090.1"/>
    <property type="molecule type" value="Genomic_DNA"/>
</dbReference>
<feature type="short sequence motif" description="DGA/G" evidence="2">
    <location>
        <begin position="332"/>
        <end position="334"/>
    </location>
</feature>
<dbReference type="STRING" id="69279.BG36_15990"/>
<evidence type="ECO:0000259" key="4">
    <source>
        <dbReference type="PROSITE" id="PS51635"/>
    </source>
</evidence>
<dbReference type="HOGENOM" id="CLU_018286_0_0_5"/>
<dbReference type="GO" id="GO:0016787">
    <property type="term" value="F:hydrolase activity"/>
    <property type="evidence" value="ECO:0007669"/>
    <property type="project" value="UniProtKB-UniRule"/>
</dbReference>
<dbReference type="NCBIfam" id="TIGR03607">
    <property type="entry name" value="patatin-like protein"/>
    <property type="match status" value="1"/>
</dbReference>
<dbReference type="InterPro" id="IPR024282">
    <property type="entry name" value="DUF3376"/>
</dbReference>
<evidence type="ECO:0000256" key="1">
    <source>
        <dbReference type="ARBA" id="ARBA00023098"/>
    </source>
</evidence>
<protein>
    <recommendedName>
        <fullName evidence="4">PNPLA domain-containing protein</fullName>
    </recommendedName>
</protein>
<dbReference type="Gene3D" id="3.40.1090.10">
    <property type="entry name" value="Cytosolic phospholipase A2 catalytic domain"/>
    <property type="match status" value="2"/>
</dbReference>
<feature type="active site" description="Nucleophile" evidence="2">
    <location>
        <position position="95"/>
    </location>
</feature>
<feature type="transmembrane region" description="Helical" evidence="3">
    <location>
        <begin position="7"/>
        <end position="25"/>
    </location>
</feature>